<accession>A0AAF0KYB9</accession>
<protein>
    <submittedName>
        <fullName evidence="1">Co/Zn/Cd efflux system membrane fusion protein</fullName>
    </submittedName>
</protein>
<keyword evidence="2" id="KW-1185">Reference proteome</keyword>
<reference evidence="1" key="1">
    <citation type="submission" date="2023-04" db="EMBL/GenBank/DDBJ databases">
        <title>Isolation and Characterization of Novel Plasmid-specific Phages Infecting Bacteria Carrying Diverse Conjugative Plasmids.</title>
        <authorList>
            <person name="Parra B."/>
            <person name="Cockx B."/>
            <person name="Lutz V.T."/>
            <person name="Bronsted L."/>
            <person name="Smets B.F."/>
            <person name="Dechesne A."/>
        </authorList>
    </citation>
    <scope>NUCLEOTIDE SEQUENCE</scope>
</reference>
<evidence type="ECO:0000313" key="2">
    <source>
        <dbReference type="Proteomes" id="UP001223176"/>
    </source>
</evidence>
<evidence type="ECO:0000313" key="1">
    <source>
        <dbReference type="EMBL" id="WHS68288.1"/>
    </source>
</evidence>
<dbReference type="Proteomes" id="UP001223176">
    <property type="component" value="Segment"/>
</dbReference>
<sequence>MTIHFHGGPIWGGEGDELIKALYRGGGALVSFHRPDQIKRIVQLDCELILDNGAFSVWMKSNRKGEIVDWDKHWAKYYKWVESLYARIGWFIVPDVIGGTDEENDALLAKLPEHLLSKAVPVWHSEGSLERLERLCERFERVAIGCVGRHRSIRSPAWRERMDEVFKHIYITKKYPVKIHGLRALDVRAISQYPFDSADSAYVSIIVPKTKLRSPEIPDKLHRAAIFRAAIEKVKPPTIEEWITKYEQNSTVNT</sequence>
<proteinExistence type="predicted"/>
<dbReference type="EMBL" id="OQ829281">
    <property type="protein sequence ID" value="WHS68288.1"/>
    <property type="molecule type" value="Genomic_DNA"/>
</dbReference>
<organism evidence="1 2">
    <name type="scientific">phage PKM.Lu.22.1</name>
    <dbReference type="NCBI Taxonomy" id="3049197"/>
    <lineage>
        <taxon>Viruses</taxon>
        <taxon>Duplodnaviria</taxon>
        <taxon>Heunggongvirae</taxon>
        <taxon>Uroviricota</taxon>
        <taxon>Caudoviricetes</taxon>
        <taxon>Grimontviridae</taxon>
    </lineage>
</organism>
<name>A0AAF0KYB9_9CAUD</name>